<organism evidence="2 3">
    <name type="scientific">Cajanus cajan</name>
    <name type="common">Pigeon pea</name>
    <name type="synonym">Cajanus indicus</name>
    <dbReference type="NCBI Taxonomy" id="3821"/>
    <lineage>
        <taxon>Eukaryota</taxon>
        <taxon>Viridiplantae</taxon>
        <taxon>Streptophyta</taxon>
        <taxon>Embryophyta</taxon>
        <taxon>Tracheophyta</taxon>
        <taxon>Spermatophyta</taxon>
        <taxon>Magnoliopsida</taxon>
        <taxon>eudicotyledons</taxon>
        <taxon>Gunneridae</taxon>
        <taxon>Pentapetalae</taxon>
        <taxon>rosids</taxon>
        <taxon>fabids</taxon>
        <taxon>Fabales</taxon>
        <taxon>Fabaceae</taxon>
        <taxon>Papilionoideae</taxon>
        <taxon>50 kb inversion clade</taxon>
        <taxon>NPAAA clade</taxon>
        <taxon>indigoferoid/millettioid clade</taxon>
        <taxon>Phaseoleae</taxon>
        <taxon>Cajanus</taxon>
    </lineage>
</organism>
<evidence type="ECO:0000313" key="2">
    <source>
        <dbReference type="EMBL" id="KYP62566.1"/>
    </source>
</evidence>
<keyword evidence="3" id="KW-1185">Reference proteome</keyword>
<dbReference type="CDD" id="cd09272">
    <property type="entry name" value="RNase_HI_RT_Ty1"/>
    <property type="match status" value="1"/>
</dbReference>
<dbReference type="STRING" id="3821.A0A151T695"/>
<proteinExistence type="predicted"/>
<name>A0A151T695_CAJCA</name>
<gene>
    <name evidence="2" type="ORF">KK1_017105</name>
</gene>
<protein>
    <submittedName>
        <fullName evidence="2">Retrovirus-related Pol polyprotein from transposon TNT 1-94</fullName>
    </submittedName>
</protein>
<dbReference type="Gramene" id="C.cajan_16618.t">
    <property type="protein sequence ID" value="C.cajan_16618.t"/>
    <property type="gene ID" value="C.cajan_16618"/>
</dbReference>
<dbReference type="PANTHER" id="PTHR11439:SF470">
    <property type="entry name" value="CYSTEINE-RICH RLK (RECEPTOR-LIKE PROTEIN KINASE) 8"/>
    <property type="match status" value="1"/>
</dbReference>
<evidence type="ECO:0000313" key="3">
    <source>
        <dbReference type="Proteomes" id="UP000075243"/>
    </source>
</evidence>
<dbReference type="AlphaFoldDB" id="A0A151T695"/>
<feature type="region of interest" description="Disordered" evidence="1">
    <location>
        <begin position="1"/>
        <end position="37"/>
    </location>
</feature>
<dbReference type="EMBL" id="CM003610">
    <property type="protein sequence ID" value="KYP62566.1"/>
    <property type="molecule type" value="Genomic_DNA"/>
</dbReference>
<accession>A0A151T695</accession>
<reference evidence="2 3" key="1">
    <citation type="journal article" date="2012" name="Nat. Biotechnol.">
        <title>Draft genome sequence of pigeonpea (Cajanus cajan), an orphan legume crop of resource-poor farmers.</title>
        <authorList>
            <person name="Varshney R.K."/>
            <person name="Chen W."/>
            <person name="Li Y."/>
            <person name="Bharti A.K."/>
            <person name="Saxena R.K."/>
            <person name="Schlueter J.A."/>
            <person name="Donoghue M.T."/>
            <person name="Azam S."/>
            <person name="Fan G."/>
            <person name="Whaley A.M."/>
            <person name="Farmer A.D."/>
            <person name="Sheridan J."/>
            <person name="Iwata A."/>
            <person name="Tuteja R."/>
            <person name="Penmetsa R.V."/>
            <person name="Wu W."/>
            <person name="Upadhyaya H.D."/>
            <person name="Yang S.P."/>
            <person name="Shah T."/>
            <person name="Saxena K.B."/>
            <person name="Michael T."/>
            <person name="McCombie W.R."/>
            <person name="Yang B."/>
            <person name="Zhang G."/>
            <person name="Yang H."/>
            <person name="Wang J."/>
            <person name="Spillane C."/>
            <person name="Cook D.R."/>
            <person name="May G.D."/>
            <person name="Xu X."/>
            <person name="Jackson S.A."/>
        </authorList>
    </citation>
    <scope>NUCLEOTIDE SEQUENCE [LARGE SCALE GENOMIC DNA]</scope>
    <source>
        <strain evidence="3">cv. Asha</strain>
    </source>
</reference>
<sequence>MDHPEEISKLGKVKAQSPISWKTKRHQTVSRSSAEAKYRSMTSTTNEFKWMKNVLSSLGINHSMPIQLYCNSQTALHIAKNPVFHERTKHIEVDCHILHDEVISGHIQPSYFHSYTTRRHFH</sequence>
<dbReference type="Proteomes" id="UP000075243">
    <property type="component" value="Chromosome 8"/>
</dbReference>
<dbReference type="PANTHER" id="PTHR11439">
    <property type="entry name" value="GAG-POL-RELATED RETROTRANSPOSON"/>
    <property type="match status" value="1"/>
</dbReference>
<evidence type="ECO:0000256" key="1">
    <source>
        <dbReference type="SAM" id="MobiDB-lite"/>
    </source>
</evidence>